<evidence type="ECO:0000313" key="9">
    <source>
        <dbReference type="EMBL" id="CEM18543.1"/>
    </source>
</evidence>
<evidence type="ECO:0000256" key="3">
    <source>
        <dbReference type="ARBA" id="ARBA00022825"/>
    </source>
</evidence>
<dbReference type="Pfam" id="PF00082">
    <property type="entry name" value="Peptidase_S8"/>
    <property type="match status" value="1"/>
</dbReference>
<name>A0A0G4FV53_VITBC</name>
<dbReference type="EC" id="3.4.21.62" evidence="5"/>
<dbReference type="InterPro" id="IPR000209">
    <property type="entry name" value="Peptidase_S8/S53_dom"/>
</dbReference>
<dbReference type="AlphaFoldDB" id="A0A0G4FV53"/>
<keyword evidence="10" id="KW-1185">Reference proteome</keyword>
<dbReference type="Proteomes" id="UP000041254">
    <property type="component" value="Unassembled WGS sequence"/>
</dbReference>
<keyword evidence="3" id="KW-0720">Serine protease</keyword>
<dbReference type="GO" id="GO:0016020">
    <property type="term" value="C:membrane"/>
    <property type="evidence" value="ECO:0007669"/>
    <property type="project" value="TreeGrafter"/>
</dbReference>
<evidence type="ECO:0000256" key="6">
    <source>
        <dbReference type="SAM" id="MobiDB-lite"/>
    </source>
</evidence>
<dbReference type="OrthoDB" id="47926at2759"/>
<evidence type="ECO:0000256" key="1">
    <source>
        <dbReference type="ARBA" id="ARBA00022670"/>
    </source>
</evidence>
<feature type="chain" id="PRO_5005189796" description="subtilisin" evidence="7">
    <location>
        <begin position="26"/>
        <end position="1084"/>
    </location>
</feature>
<keyword evidence="1" id="KW-0645">Protease</keyword>
<dbReference type="PROSITE" id="PS00138">
    <property type="entry name" value="SUBTILASE_SER"/>
    <property type="match status" value="1"/>
</dbReference>
<dbReference type="GO" id="GO:0016485">
    <property type="term" value="P:protein processing"/>
    <property type="evidence" value="ECO:0007669"/>
    <property type="project" value="TreeGrafter"/>
</dbReference>
<evidence type="ECO:0000313" key="10">
    <source>
        <dbReference type="Proteomes" id="UP000041254"/>
    </source>
</evidence>
<accession>A0A0G4FV53</accession>
<evidence type="ECO:0000256" key="5">
    <source>
        <dbReference type="ARBA" id="ARBA00023619"/>
    </source>
</evidence>
<dbReference type="InterPro" id="IPR034075">
    <property type="entry name" value="Glr3161-like_dom"/>
</dbReference>
<evidence type="ECO:0000256" key="2">
    <source>
        <dbReference type="ARBA" id="ARBA00022801"/>
    </source>
</evidence>
<dbReference type="InterPro" id="IPR036852">
    <property type="entry name" value="Peptidase_S8/S53_dom_sf"/>
</dbReference>
<protein>
    <recommendedName>
        <fullName evidence="5">subtilisin</fullName>
        <ecNumber evidence="5">3.4.21.62</ecNumber>
    </recommendedName>
</protein>
<dbReference type="EMBL" id="CDMY01000502">
    <property type="protein sequence ID" value="CEM18543.1"/>
    <property type="molecule type" value="Genomic_DNA"/>
</dbReference>
<feature type="signal peptide" evidence="7">
    <location>
        <begin position="1"/>
        <end position="25"/>
    </location>
</feature>
<keyword evidence="2" id="KW-0378">Hydrolase</keyword>
<dbReference type="InParanoid" id="A0A0G4FV53"/>
<reference evidence="9 10" key="1">
    <citation type="submission" date="2014-11" db="EMBL/GenBank/DDBJ databases">
        <authorList>
            <person name="Zhu J."/>
            <person name="Qi W."/>
            <person name="Song R."/>
        </authorList>
    </citation>
    <scope>NUCLEOTIDE SEQUENCE [LARGE SCALE GENOMIC DNA]</scope>
</reference>
<evidence type="ECO:0000256" key="7">
    <source>
        <dbReference type="SAM" id="SignalP"/>
    </source>
</evidence>
<sequence length="1084" mass="116124">MMKLSSERPARLLSIVALLITQCCTQEPLKKKLSWTLTNLIGINSETEPRGRLAFPTVVPSAPTRRAAKTPARIHIRPDQHVAIDATATSRKDAAKLRDALQGLGMEAAVVHGRVVSGLFPVARVSKLASIPQLLYARRTFFMQKRKRGSYSSPVHDKGRRLDALGSFDPARGDATSQADAAMRVDEVRKRLGLTGRGVSIGILSNSFNTTGGQQTDQETGDLPADVDVTRDYPDFFGSQLDEGRAIAQSIYDLAPHAALSFAPTLTDDTGVGRDNFVDAILRLAEDNDILVDDKAVLNEPFFQDGIVAQTVDQVVQDGVHYITAASNDGINAFENTWRDGGTIDLVADPYDYFGLGEEQTLPVHNFGTEDNVVNYQLIRVPRDDSFTLIFQWDEPFASACGGECGSTSDLDIVLFDLDDNVIANVGGRDENINRDPLEQVFFDQSEVTENPFIDPDSELYKMRIVLKEGEPPERMKYLFISDGDAYPVTFFNGGPTIFGHPNVEGALTVGAAYYADTPVYDEVSPPIAEPFSGHGNTPILFDVDGNRLENPEVRRKPDVTGVDGTDTTFLGEDEDGSGFPSFFGTSVAAPHVAAVASLLLEWDPTLTPAELAAVLKETAVDMDDVIDLSQQGGGGFDEGYDAATGFGLVDAFAAVTSLDGIPTCLAAAEGHADPNVECTLRDGALPCPGTPNADIIEATVDPPAGGDLIVDALAGDDCIKVTTAPAGDTLSLTITGGPGSDYITVEGSMSDSSAIEIYGLSPSEDDGRRDTIFLSLDVESGEQGARIFVTDSGDGAPHTVDTSLNFGLTPDGGCRADEIVVDTSASELTYNELDGTIRAGDSLVAIIYPELPEEALSIEGTVVKRNCQVEIPEFAPRSPVQSPRIRRFIGAERLPFIALEPGTQELPIPGCPPSTLDDDFVINLLPDGPQACDGGGQRVTFDVTELNSPLPVFDTKVTEECPGKSYSQRLVLAEFGRPASLSLNANNDESVDTTQVHVFRGCESGLYFEPSVLRATVGPTSPPALIVEPGAYALLVTNLCESGFQSDITIVCDDAPATIERARRNETTTRSGAFLRDKAETEE</sequence>
<dbReference type="VEuPathDB" id="CryptoDB:Vbra_5971"/>
<dbReference type="CDD" id="cd05562">
    <property type="entry name" value="Peptidases_S53_like"/>
    <property type="match status" value="1"/>
</dbReference>
<comment type="catalytic activity">
    <reaction evidence="4">
        <text>Hydrolysis of proteins with broad specificity for peptide bonds, and a preference for a large uncharged residue in P1. Hydrolyzes peptide amides.</text>
        <dbReference type="EC" id="3.4.21.62"/>
    </reaction>
</comment>
<dbReference type="InterPro" id="IPR023828">
    <property type="entry name" value="Peptidase_S8_Ser-AS"/>
</dbReference>
<dbReference type="PhylomeDB" id="A0A0G4FV53"/>
<evidence type="ECO:0000256" key="4">
    <source>
        <dbReference type="ARBA" id="ARBA00023529"/>
    </source>
</evidence>
<dbReference type="SUPFAM" id="SSF52743">
    <property type="entry name" value="Subtilisin-like"/>
    <property type="match status" value="1"/>
</dbReference>
<dbReference type="PANTHER" id="PTHR42884:SF14">
    <property type="entry name" value="NEUROENDOCRINE CONVERTASE 1"/>
    <property type="match status" value="1"/>
</dbReference>
<dbReference type="PANTHER" id="PTHR42884">
    <property type="entry name" value="PROPROTEIN CONVERTASE SUBTILISIN/KEXIN-RELATED"/>
    <property type="match status" value="1"/>
</dbReference>
<gene>
    <name evidence="9" type="ORF">Vbra_5971</name>
</gene>
<dbReference type="Gene3D" id="3.40.50.200">
    <property type="entry name" value="Peptidase S8/S53 domain"/>
    <property type="match status" value="2"/>
</dbReference>
<dbReference type="GO" id="GO:0004252">
    <property type="term" value="F:serine-type endopeptidase activity"/>
    <property type="evidence" value="ECO:0007669"/>
    <property type="project" value="UniProtKB-EC"/>
</dbReference>
<evidence type="ECO:0000259" key="8">
    <source>
        <dbReference type="Pfam" id="PF00082"/>
    </source>
</evidence>
<feature type="region of interest" description="Disordered" evidence="6">
    <location>
        <begin position="1064"/>
        <end position="1084"/>
    </location>
</feature>
<keyword evidence="7" id="KW-0732">Signal</keyword>
<proteinExistence type="predicted"/>
<organism evidence="9 10">
    <name type="scientific">Vitrella brassicaformis (strain CCMP3155)</name>
    <dbReference type="NCBI Taxonomy" id="1169540"/>
    <lineage>
        <taxon>Eukaryota</taxon>
        <taxon>Sar</taxon>
        <taxon>Alveolata</taxon>
        <taxon>Colpodellida</taxon>
        <taxon>Vitrellaceae</taxon>
        <taxon>Vitrella</taxon>
    </lineage>
</organism>
<feature type="domain" description="Peptidase S8/S53" evidence="8">
    <location>
        <begin position="570"/>
        <end position="635"/>
    </location>
</feature>